<dbReference type="GeneID" id="37043426"/>
<dbReference type="OrthoDB" id="5588482at2759"/>
<feature type="domain" description="DUF7729" evidence="3">
    <location>
        <begin position="45"/>
        <end position="173"/>
    </location>
</feature>
<organism evidence="4 5">
    <name type="scientific">Acaromyces ingoldii</name>
    <dbReference type="NCBI Taxonomy" id="215250"/>
    <lineage>
        <taxon>Eukaryota</taxon>
        <taxon>Fungi</taxon>
        <taxon>Dikarya</taxon>
        <taxon>Basidiomycota</taxon>
        <taxon>Ustilaginomycotina</taxon>
        <taxon>Exobasidiomycetes</taxon>
        <taxon>Exobasidiales</taxon>
        <taxon>Cryptobasidiaceae</taxon>
        <taxon>Acaromyces</taxon>
    </lineage>
</organism>
<dbReference type="RefSeq" id="XP_025377159.1">
    <property type="nucleotide sequence ID" value="XM_025521510.1"/>
</dbReference>
<accession>A0A316YL81</accession>
<evidence type="ECO:0000259" key="3">
    <source>
        <dbReference type="Pfam" id="PF24855"/>
    </source>
</evidence>
<dbReference type="AlphaFoldDB" id="A0A316YL81"/>
<feature type="signal peptide" evidence="2">
    <location>
        <begin position="1"/>
        <end position="20"/>
    </location>
</feature>
<dbReference type="InterPro" id="IPR056146">
    <property type="entry name" value="DUF7729"/>
</dbReference>
<name>A0A316YL81_9BASI</name>
<protein>
    <recommendedName>
        <fullName evidence="3">DUF7729 domain-containing protein</fullName>
    </recommendedName>
</protein>
<evidence type="ECO:0000313" key="4">
    <source>
        <dbReference type="EMBL" id="PWN89961.1"/>
    </source>
</evidence>
<dbReference type="Proteomes" id="UP000245768">
    <property type="component" value="Unassembled WGS sequence"/>
</dbReference>
<feature type="region of interest" description="Disordered" evidence="1">
    <location>
        <begin position="175"/>
        <end position="213"/>
    </location>
</feature>
<gene>
    <name evidence="4" type="ORF">FA10DRAFT_266489</name>
</gene>
<feature type="compositionally biased region" description="Polar residues" evidence="1">
    <location>
        <begin position="181"/>
        <end position="190"/>
    </location>
</feature>
<evidence type="ECO:0000313" key="5">
    <source>
        <dbReference type="Proteomes" id="UP000245768"/>
    </source>
</evidence>
<keyword evidence="5" id="KW-1185">Reference proteome</keyword>
<dbReference type="EMBL" id="KZ819636">
    <property type="protein sequence ID" value="PWN89961.1"/>
    <property type="molecule type" value="Genomic_DNA"/>
</dbReference>
<evidence type="ECO:0000256" key="2">
    <source>
        <dbReference type="SAM" id="SignalP"/>
    </source>
</evidence>
<keyword evidence="2" id="KW-0732">Signal</keyword>
<feature type="compositionally biased region" description="Low complexity" evidence="1">
    <location>
        <begin position="196"/>
        <end position="213"/>
    </location>
</feature>
<reference evidence="4 5" key="1">
    <citation type="journal article" date="2018" name="Mol. Biol. Evol.">
        <title>Broad Genomic Sampling Reveals a Smut Pathogenic Ancestry of the Fungal Clade Ustilaginomycotina.</title>
        <authorList>
            <person name="Kijpornyongpan T."/>
            <person name="Mondo S.J."/>
            <person name="Barry K."/>
            <person name="Sandor L."/>
            <person name="Lee J."/>
            <person name="Lipzen A."/>
            <person name="Pangilinan J."/>
            <person name="LaButti K."/>
            <person name="Hainaut M."/>
            <person name="Henrissat B."/>
            <person name="Grigoriev I.V."/>
            <person name="Spatafora J.W."/>
            <person name="Aime M.C."/>
        </authorList>
    </citation>
    <scope>NUCLEOTIDE SEQUENCE [LARGE SCALE GENOMIC DNA]</scope>
    <source>
        <strain evidence="4 5">MCA 4198</strain>
    </source>
</reference>
<evidence type="ECO:0000256" key="1">
    <source>
        <dbReference type="SAM" id="MobiDB-lite"/>
    </source>
</evidence>
<dbReference type="InParanoid" id="A0A316YL81"/>
<dbReference type="Pfam" id="PF24855">
    <property type="entry name" value="DUF7729"/>
    <property type="match status" value="1"/>
</dbReference>
<sequence length="329" mass="34524">MRLTATIAGLLTLSATSALAQTTSTTASAAASTSTSTSLIPTGISAMCTQFMTTLNADTGIQACTSPLLQATSFYADAKASAKNSTSNQDSKDALTQSLDQLCSPTAGCQADLIRKYLAEFWVKCSPEIKAQNKGVQDVYDVLYLINPFHDAVCTKDDNNNFCVLNIASDAAKSRKRSVSEHSSAPQPQQLDRRQTTTANTTGDDASDTATSIDTDSLSSSNIAFLFLQPDAGKDVLCTSCSKNILASYIKFETSVPYAIGLTNSDILKGQSDLYKSMKTTCGDSFTTQINQVAGTTAFAAVGGARQAFGVEAWSAMAAFMVAAGALLV</sequence>
<proteinExistence type="predicted"/>
<dbReference type="STRING" id="215250.A0A316YL81"/>
<feature type="chain" id="PRO_5016360241" description="DUF7729 domain-containing protein" evidence="2">
    <location>
        <begin position="21"/>
        <end position="329"/>
    </location>
</feature>